<gene>
    <name evidence="2" type="ORF">GWK47_010507</name>
</gene>
<evidence type="ECO:0000256" key="1">
    <source>
        <dbReference type="SAM" id="MobiDB-lite"/>
    </source>
</evidence>
<keyword evidence="3" id="KW-1185">Reference proteome</keyword>
<dbReference type="Proteomes" id="UP000770661">
    <property type="component" value="Unassembled WGS sequence"/>
</dbReference>
<reference evidence="2" key="1">
    <citation type="submission" date="2020-07" db="EMBL/GenBank/DDBJ databases">
        <title>The High-quality genome of the commercially important snow crab, Chionoecetes opilio.</title>
        <authorList>
            <person name="Jeong J.-H."/>
            <person name="Ryu S."/>
        </authorList>
    </citation>
    <scope>NUCLEOTIDE SEQUENCE</scope>
    <source>
        <strain evidence="2">MADBK_172401_WGS</strain>
        <tissue evidence="2">Digestive gland</tissue>
    </source>
</reference>
<proteinExistence type="predicted"/>
<comment type="caution">
    <text evidence="2">The sequence shown here is derived from an EMBL/GenBank/DDBJ whole genome shotgun (WGS) entry which is preliminary data.</text>
</comment>
<evidence type="ECO:0000313" key="2">
    <source>
        <dbReference type="EMBL" id="KAG0716048.1"/>
    </source>
</evidence>
<accession>A0A8J4XW74</accession>
<dbReference type="AlphaFoldDB" id="A0A8J4XW74"/>
<dbReference type="EMBL" id="JACEEZ010019119">
    <property type="protein sequence ID" value="KAG0716048.1"/>
    <property type="molecule type" value="Genomic_DNA"/>
</dbReference>
<sequence length="114" mass="12688">MPTPSEPAKEPLLSDDHPTRPFESCRPKFFVVAGKPLSLVDRLSGDLWASLAKRHYSVPSNLLPAIPKVGVSPPPTADGGPQFTRQEFRQFMDRWGVHMWSVTKPPEMGCRGPH</sequence>
<feature type="region of interest" description="Disordered" evidence="1">
    <location>
        <begin position="1"/>
        <end position="20"/>
    </location>
</feature>
<name>A0A8J4XW74_CHIOP</name>
<organism evidence="2 3">
    <name type="scientific">Chionoecetes opilio</name>
    <name type="common">Atlantic snow crab</name>
    <name type="synonym">Cancer opilio</name>
    <dbReference type="NCBI Taxonomy" id="41210"/>
    <lineage>
        <taxon>Eukaryota</taxon>
        <taxon>Metazoa</taxon>
        <taxon>Ecdysozoa</taxon>
        <taxon>Arthropoda</taxon>
        <taxon>Crustacea</taxon>
        <taxon>Multicrustacea</taxon>
        <taxon>Malacostraca</taxon>
        <taxon>Eumalacostraca</taxon>
        <taxon>Eucarida</taxon>
        <taxon>Decapoda</taxon>
        <taxon>Pleocyemata</taxon>
        <taxon>Brachyura</taxon>
        <taxon>Eubrachyura</taxon>
        <taxon>Majoidea</taxon>
        <taxon>Majidae</taxon>
        <taxon>Chionoecetes</taxon>
    </lineage>
</organism>
<evidence type="ECO:0000313" key="3">
    <source>
        <dbReference type="Proteomes" id="UP000770661"/>
    </source>
</evidence>
<feature type="compositionally biased region" description="Basic and acidic residues" evidence="1">
    <location>
        <begin position="7"/>
        <end position="20"/>
    </location>
</feature>
<protein>
    <submittedName>
        <fullName evidence="2">Uncharacterized protein</fullName>
    </submittedName>
</protein>